<protein>
    <recommendedName>
        <fullName evidence="4">Tetratricopeptide repeat protein</fullName>
    </recommendedName>
</protein>
<comment type="caution">
    <text evidence="2">The sequence shown here is derived from an EMBL/GenBank/DDBJ whole genome shotgun (WGS) entry which is preliminary data.</text>
</comment>
<evidence type="ECO:0008006" key="4">
    <source>
        <dbReference type="Google" id="ProtNLM"/>
    </source>
</evidence>
<dbReference type="Proteomes" id="UP001596086">
    <property type="component" value="Unassembled WGS sequence"/>
</dbReference>
<evidence type="ECO:0000256" key="1">
    <source>
        <dbReference type="SAM" id="SignalP"/>
    </source>
</evidence>
<evidence type="ECO:0000313" key="3">
    <source>
        <dbReference type="Proteomes" id="UP001596086"/>
    </source>
</evidence>
<reference evidence="3" key="1">
    <citation type="journal article" date="2019" name="Int. J. Syst. Evol. Microbiol.">
        <title>The Global Catalogue of Microorganisms (GCM) 10K type strain sequencing project: providing services to taxonomists for standard genome sequencing and annotation.</title>
        <authorList>
            <consortium name="The Broad Institute Genomics Platform"/>
            <consortium name="The Broad Institute Genome Sequencing Center for Infectious Disease"/>
            <person name="Wu L."/>
            <person name="Ma J."/>
        </authorList>
    </citation>
    <scope>NUCLEOTIDE SEQUENCE [LARGE SCALE GENOMIC DNA]</scope>
    <source>
        <strain evidence="3">CGMCC 4.5798</strain>
    </source>
</reference>
<dbReference type="EMBL" id="JBHSMZ010000026">
    <property type="protein sequence ID" value="MFC5551854.1"/>
    <property type="molecule type" value="Genomic_DNA"/>
</dbReference>
<dbReference type="RefSeq" id="WP_379776626.1">
    <property type="nucleotide sequence ID" value="NZ_JBHSMZ010000026.1"/>
</dbReference>
<sequence>MKRILALAMLAAAVSMALDAGASGDYGPSYTLFKAYTAPDIPLERFQAGELGILQPGMRRVYLYTAWRAISLGPKVAASPGTPGGLARADGSAFGNGWQQAAVAPDPASSRPPAIPAILQLREDDPALNAYYACPEAANEQAGRTYRMLGARPDAGKERIAAWVRAQFQVGQACQEAEAARYRYGAEKDKAPQLAEPAPLPESEPLFWRQLRDYQRAAWHFYLQHYAQSTAQFERIGATKGHPMQGLGQYLALRSDIRRALALKETSLAARDKDARWLEQRGAAILADASLAPMHEPARALLRSMRANLTPEIRLEELNRYLDNPAADPFAQDRLGDWAIVIDDAKLQTVKQYDFIDWIDTLRACDLRSNPTCAAQAAHALARWKKTGARTWLTAAMMLSQAMPPELERAALAIGADDPSWLTVHYHLARLYRLAGRQQEARAIGEAALKRKLSPGTRNLFREERFAVASSVKDAAAWLLRTNVDYLKGDPTQKEDMINDDGLLWFKTGLPVAGMVELARVESLPKPLRARAAGAAWIRASLLDMPEQGAAAADLLAQLAPELAAPVQRYRRAASGEERRHIALVAALRFGLSAQLDMAPQPVVSRGGDEVTASGWCKFDGKEFEQAADERLAWRFPAMPATGDAEARAELARLAPMKTATGVVGDDVLQWLGSHPKDPELPWLLYVVVQSTRGGCLDADAASLSKKAFTLLHKRYPGSEWAAQTPYFYSPSSR</sequence>
<proteinExistence type="predicted"/>
<evidence type="ECO:0000313" key="2">
    <source>
        <dbReference type="EMBL" id="MFC5551854.1"/>
    </source>
</evidence>
<accession>A0ABW0S4I2</accession>
<name>A0ABW0S4I2_9BURK</name>
<gene>
    <name evidence="2" type="ORF">ACFPO9_25325</name>
</gene>
<organism evidence="2 3">
    <name type="scientific">Massilia aerilata</name>
    <dbReference type="NCBI Taxonomy" id="453817"/>
    <lineage>
        <taxon>Bacteria</taxon>
        <taxon>Pseudomonadati</taxon>
        <taxon>Pseudomonadota</taxon>
        <taxon>Betaproteobacteria</taxon>
        <taxon>Burkholderiales</taxon>
        <taxon>Oxalobacteraceae</taxon>
        <taxon>Telluria group</taxon>
        <taxon>Massilia</taxon>
    </lineage>
</organism>
<feature type="chain" id="PRO_5045731878" description="Tetratricopeptide repeat protein" evidence="1">
    <location>
        <begin position="18"/>
        <end position="734"/>
    </location>
</feature>
<feature type="signal peptide" evidence="1">
    <location>
        <begin position="1"/>
        <end position="17"/>
    </location>
</feature>
<keyword evidence="1" id="KW-0732">Signal</keyword>
<keyword evidence="3" id="KW-1185">Reference proteome</keyword>